<dbReference type="InterPro" id="IPR015943">
    <property type="entry name" value="WD40/YVTN_repeat-like_dom_sf"/>
</dbReference>
<dbReference type="SMART" id="SM00564">
    <property type="entry name" value="PQQ"/>
    <property type="match status" value="5"/>
</dbReference>
<dbReference type="Gene3D" id="2.140.10.10">
    <property type="entry name" value="Quinoprotein alcohol dehydrogenase-like superfamily"/>
    <property type="match status" value="1"/>
</dbReference>
<keyword evidence="4" id="KW-1185">Reference proteome</keyword>
<feature type="signal peptide" evidence="1">
    <location>
        <begin position="1"/>
        <end position="22"/>
    </location>
</feature>
<feature type="domain" description="Pyrrolo-quinoline quinone repeat" evidence="2">
    <location>
        <begin position="114"/>
        <end position="362"/>
    </location>
</feature>
<dbReference type="RefSeq" id="WP_231953984.1">
    <property type="nucleotide sequence ID" value="NZ_CP036291.1"/>
</dbReference>
<name>A0A518DGT6_9BACT</name>
<dbReference type="AlphaFoldDB" id="A0A518DGT6"/>
<evidence type="ECO:0000313" key="3">
    <source>
        <dbReference type="EMBL" id="QDU90689.1"/>
    </source>
</evidence>
<keyword evidence="1" id="KW-0732">Signal</keyword>
<dbReference type="Proteomes" id="UP000317429">
    <property type="component" value="Chromosome"/>
</dbReference>
<gene>
    <name evidence="3" type="ORF">Pla175_40980</name>
</gene>
<evidence type="ECO:0000256" key="1">
    <source>
        <dbReference type="SAM" id="SignalP"/>
    </source>
</evidence>
<dbReference type="InterPro" id="IPR002372">
    <property type="entry name" value="PQQ_rpt_dom"/>
</dbReference>
<reference evidence="3 4" key="1">
    <citation type="submission" date="2019-02" db="EMBL/GenBank/DDBJ databases">
        <title>Deep-cultivation of Planctomycetes and their phenomic and genomic characterization uncovers novel biology.</title>
        <authorList>
            <person name="Wiegand S."/>
            <person name="Jogler M."/>
            <person name="Boedeker C."/>
            <person name="Pinto D."/>
            <person name="Vollmers J."/>
            <person name="Rivas-Marin E."/>
            <person name="Kohn T."/>
            <person name="Peeters S.H."/>
            <person name="Heuer A."/>
            <person name="Rast P."/>
            <person name="Oberbeckmann S."/>
            <person name="Bunk B."/>
            <person name="Jeske O."/>
            <person name="Meyerdierks A."/>
            <person name="Storesund J.E."/>
            <person name="Kallscheuer N."/>
            <person name="Luecker S."/>
            <person name="Lage O.M."/>
            <person name="Pohl T."/>
            <person name="Merkel B.J."/>
            <person name="Hornburger P."/>
            <person name="Mueller R.-W."/>
            <person name="Bruemmer F."/>
            <person name="Labrenz M."/>
            <person name="Spormann A.M."/>
            <person name="Op den Camp H."/>
            <person name="Overmann J."/>
            <person name="Amann R."/>
            <person name="Jetten M.S.M."/>
            <person name="Mascher T."/>
            <person name="Medema M.H."/>
            <person name="Devos D.P."/>
            <person name="Kaster A.-K."/>
            <person name="Ovreas L."/>
            <person name="Rohde M."/>
            <person name="Galperin M.Y."/>
            <person name="Jogler C."/>
        </authorList>
    </citation>
    <scope>NUCLEOTIDE SEQUENCE [LARGE SCALE GENOMIC DNA]</scope>
    <source>
        <strain evidence="3 4">Pla175</strain>
    </source>
</reference>
<dbReference type="EMBL" id="CP036291">
    <property type="protein sequence ID" value="QDU90689.1"/>
    <property type="molecule type" value="Genomic_DNA"/>
</dbReference>
<feature type="chain" id="PRO_5022127029" evidence="1">
    <location>
        <begin position="23"/>
        <end position="444"/>
    </location>
</feature>
<evidence type="ECO:0000259" key="2">
    <source>
        <dbReference type="Pfam" id="PF13360"/>
    </source>
</evidence>
<evidence type="ECO:0000313" key="4">
    <source>
        <dbReference type="Proteomes" id="UP000317429"/>
    </source>
</evidence>
<dbReference type="InterPro" id="IPR011047">
    <property type="entry name" value="Quinoprotein_ADH-like_sf"/>
</dbReference>
<proteinExistence type="predicted"/>
<dbReference type="PROSITE" id="PS51257">
    <property type="entry name" value="PROKAR_LIPOPROTEIN"/>
    <property type="match status" value="1"/>
</dbReference>
<protein>
    <submittedName>
        <fullName evidence="3">Outer membrane biogenesis protein BamB</fullName>
    </submittedName>
</protein>
<accession>A0A518DGT6</accession>
<dbReference type="PANTHER" id="PTHR34512">
    <property type="entry name" value="CELL SURFACE PROTEIN"/>
    <property type="match status" value="1"/>
</dbReference>
<sequence precursor="true">MIKRYPPSALLRTIAGGLLAFAGCGQGPPVQVVEVTAVAASNDSVKPLEFSAADWPQWRGATIDGATNATGLATQWDASTNIAWKADVPGRGHSSPIVIGDTIYLASAVTGPDRQVVLAYDRATGQKRWETTVHEGGFPSDRQVHQKGSNANGTLASDGERVFATFLNDGKIVATALDTAGKQAWQQELGAFRPKFGYAPSPVLYRSLVIVPADNAGGAFIAALDRESGEIVWRRKRANIDTYSSALLATIAGRDQLVITGGDKLASYDPATGEELWTCQAISEATCGTPITNGTEIFASGGFPARQTVCVAGDGTGETLWSNNTKVYEPSMLLAGGNLFAVTDEGIGWCWDAATGAVKWKQRIGGAFSASPILSGNLVYVPNLSGETVVFEASSEGYHEVARNPLGDDCYASPAVSGSDLFLRVGVGSGDQRKEQLVCIRPAT</sequence>
<dbReference type="PANTHER" id="PTHR34512:SF30">
    <property type="entry name" value="OUTER MEMBRANE PROTEIN ASSEMBLY FACTOR BAMB"/>
    <property type="match status" value="1"/>
</dbReference>
<dbReference type="Gene3D" id="2.130.10.10">
    <property type="entry name" value="YVTN repeat-like/Quinoprotein amine dehydrogenase"/>
    <property type="match status" value="1"/>
</dbReference>
<dbReference type="KEGG" id="pnd:Pla175_40980"/>
<dbReference type="InterPro" id="IPR018391">
    <property type="entry name" value="PQQ_b-propeller_rpt"/>
</dbReference>
<dbReference type="SUPFAM" id="SSF50998">
    <property type="entry name" value="Quinoprotein alcohol dehydrogenase-like"/>
    <property type="match status" value="1"/>
</dbReference>
<dbReference type="Pfam" id="PF13360">
    <property type="entry name" value="PQQ_2"/>
    <property type="match status" value="1"/>
</dbReference>
<organism evidence="3 4">
    <name type="scientific">Pirellulimonas nuda</name>
    <dbReference type="NCBI Taxonomy" id="2528009"/>
    <lineage>
        <taxon>Bacteria</taxon>
        <taxon>Pseudomonadati</taxon>
        <taxon>Planctomycetota</taxon>
        <taxon>Planctomycetia</taxon>
        <taxon>Pirellulales</taxon>
        <taxon>Lacipirellulaceae</taxon>
        <taxon>Pirellulimonas</taxon>
    </lineage>
</organism>